<dbReference type="HOGENOM" id="CLU_931826_0_0_1"/>
<keyword evidence="1" id="KW-0472">Membrane</keyword>
<accession>J3MVI7</accession>
<keyword evidence="4" id="KW-1185">Reference proteome</keyword>
<dbReference type="Gramene" id="OB09G10150.1">
    <property type="protein sequence ID" value="OB09G10150.1"/>
    <property type="gene ID" value="OB09G10150"/>
</dbReference>
<keyword evidence="1" id="KW-0812">Transmembrane</keyword>
<organism evidence="3">
    <name type="scientific">Oryza brachyantha</name>
    <name type="common">malo sina</name>
    <dbReference type="NCBI Taxonomy" id="4533"/>
    <lineage>
        <taxon>Eukaryota</taxon>
        <taxon>Viridiplantae</taxon>
        <taxon>Streptophyta</taxon>
        <taxon>Embryophyta</taxon>
        <taxon>Tracheophyta</taxon>
        <taxon>Spermatophyta</taxon>
        <taxon>Magnoliopsida</taxon>
        <taxon>Liliopsida</taxon>
        <taxon>Poales</taxon>
        <taxon>Poaceae</taxon>
        <taxon>BOP clade</taxon>
        <taxon>Oryzoideae</taxon>
        <taxon>Oryzeae</taxon>
        <taxon>Oryzinae</taxon>
        <taxon>Oryza</taxon>
    </lineage>
</organism>
<keyword evidence="1" id="KW-1133">Transmembrane helix</keyword>
<protein>
    <recommendedName>
        <fullName evidence="2">Floricaula/leafy DNA-binding C-terminal domain-containing protein</fullName>
    </recommendedName>
</protein>
<dbReference type="EnsemblPlants" id="OB09G10150.1">
    <property type="protein sequence ID" value="OB09G10150.1"/>
    <property type="gene ID" value="OB09G10150"/>
</dbReference>
<dbReference type="Gene3D" id="1.10.4180.10">
    <property type="entry name" value="Protein LEAFY"/>
    <property type="match status" value="1"/>
</dbReference>
<evidence type="ECO:0000259" key="2">
    <source>
        <dbReference type="Pfam" id="PF17538"/>
    </source>
</evidence>
<proteinExistence type="predicted"/>
<reference evidence="3" key="2">
    <citation type="submission" date="2013-04" db="UniProtKB">
        <authorList>
            <consortium name="EnsemblPlants"/>
        </authorList>
    </citation>
    <scope>IDENTIFICATION</scope>
</reference>
<feature type="transmembrane region" description="Helical" evidence="1">
    <location>
        <begin position="80"/>
        <end position="108"/>
    </location>
</feature>
<dbReference type="Proteomes" id="UP000006038">
    <property type="component" value="Chromosome 9"/>
</dbReference>
<evidence type="ECO:0000256" key="1">
    <source>
        <dbReference type="SAM" id="Phobius"/>
    </source>
</evidence>
<dbReference type="Pfam" id="PF17538">
    <property type="entry name" value="C_LFY_FLO"/>
    <property type="match status" value="1"/>
</dbReference>
<name>J3MVI7_ORYBR</name>
<feature type="transmembrane region" description="Helical" evidence="1">
    <location>
        <begin position="37"/>
        <end position="60"/>
    </location>
</feature>
<reference evidence="3" key="1">
    <citation type="journal article" date="2013" name="Nat. Commun.">
        <title>Whole-genome sequencing of Oryza brachyantha reveals mechanisms underlying Oryza genome evolution.</title>
        <authorList>
            <person name="Chen J."/>
            <person name="Huang Q."/>
            <person name="Gao D."/>
            <person name="Wang J."/>
            <person name="Lang Y."/>
            <person name="Liu T."/>
            <person name="Li B."/>
            <person name="Bai Z."/>
            <person name="Luis Goicoechea J."/>
            <person name="Liang C."/>
            <person name="Chen C."/>
            <person name="Zhang W."/>
            <person name="Sun S."/>
            <person name="Liao Y."/>
            <person name="Zhang X."/>
            <person name="Yang L."/>
            <person name="Song C."/>
            <person name="Wang M."/>
            <person name="Shi J."/>
            <person name="Liu G."/>
            <person name="Liu J."/>
            <person name="Zhou H."/>
            <person name="Zhou W."/>
            <person name="Yu Q."/>
            <person name="An N."/>
            <person name="Chen Y."/>
            <person name="Cai Q."/>
            <person name="Wang B."/>
            <person name="Liu B."/>
            <person name="Min J."/>
            <person name="Huang Y."/>
            <person name="Wu H."/>
            <person name="Li Z."/>
            <person name="Zhang Y."/>
            <person name="Yin Y."/>
            <person name="Song W."/>
            <person name="Jiang J."/>
            <person name="Jackson S.A."/>
            <person name="Wing R.A."/>
            <person name="Wang J."/>
            <person name="Chen M."/>
        </authorList>
    </citation>
    <scope>NUCLEOTIDE SEQUENCE [LARGE SCALE GENOMIC DNA]</scope>
    <source>
        <strain evidence="3">cv. IRGC 101232</strain>
    </source>
</reference>
<dbReference type="InterPro" id="IPR038276">
    <property type="entry name" value="Floricaula/leafy_C_sf"/>
</dbReference>
<evidence type="ECO:0000313" key="3">
    <source>
        <dbReference type="EnsemblPlants" id="OB09G10150.1"/>
    </source>
</evidence>
<dbReference type="InterPro" id="IPR035209">
    <property type="entry name" value="FLO/LFY_C"/>
</dbReference>
<dbReference type="GO" id="GO:0003677">
    <property type="term" value="F:DNA binding"/>
    <property type="evidence" value="ECO:0007669"/>
    <property type="project" value="InterPro"/>
</dbReference>
<sequence>MTTVAGGGGGEWQREHPFVVTEPGEVARAKNNGLDSVWPLPAVGAAATGFSVSTLVEWVLMNSSLEPFLVKAWWWQSGQLGSLLIALFFSSVSSVVAMQITISIVGVLGRSTVGFSLNIDGYRLADDKGVHRCFAHLLPLRQGSFRPDDSLDPGTVYFLLPQFIFQSKSSTVNLAYLMNHLTSLARKGGYGTPAPALLRRSSPAAGSDIVAETLLRLNDGSVVAAVLLNKQHQQQHVVTTIITILDPIISIDHTHAAKHERNETVQHIGINTYYTLGQKSIKRKLYRLNGTAFRSISVH</sequence>
<dbReference type="AlphaFoldDB" id="J3MVI7"/>
<feature type="domain" description="Floricaula/leafy DNA-binding C-terminal" evidence="2">
    <location>
        <begin position="6"/>
        <end position="38"/>
    </location>
</feature>
<evidence type="ECO:0000313" key="4">
    <source>
        <dbReference type="Proteomes" id="UP000006038"/>
    </source>
</evidence>